<dbReference type="GO" id="GO:0046872">
    <property type="term" value="F:metal ion binding"/>
    <property type="evidence" value="ECO:0007669"/>
    <property type="project" value="InterPro"/>
</dbReference>
<dbReference type="Pfam" id="PF02310">
    <property type="entry name" value="B12-binding"/>
    <property type="match status" value="1"/>
</dbReference>
<dbReference type="GO" id="GO:0003700">
    <property type="term" value="F:DNA-binding transcription factor activity"/>
    <property type="evidence" value="ECO:0007669"/>
    <property type="project" value="InterPro"/>
</dbReference>
<dbReference type="EMBL" id="PDJQ01000001">
    <property type="protein sequence ID" value="PFG74578.1"/>
    <property type="molecule type" value="Genomic_DNA"/>
</dbReference>
<dbReference type="InterPro" id="IPR006158">
    <property type="entry name" value="Cobalamin-bd"/>
</dbReference>
<dbReference type="Gene3D" id="1.10.1660.10">
    <property type="match status" value="1"/>
</dbReference>
<gene>
    <name evidence="7" type="ORF">A9A59_1814</name>
</gene>
<protein>
    <submittedName>
        <fullName evidence="7">Methanogenic corrinoid protein MtbC1</fullName>
    </submittedName>
</protein>
<dbReference type="PANTHER" id="PTHR30204">
    <property type="entry name" value="REDOX-CYCLING DRUG-SENSING TRANSCRIPTIONAL ACTIVATOR SOXR"/>
    <property type="match status" value="1"/>
</dbReference>
<evidence type="ECO:0000313" key="8">
    <source>
        <dbReference type="Proteomes" id="UP000223071"/>
    </source>
</evidence>
<dbReference type="Proteomes" id="UP000223071">
    <property type="component" value="Unassembled WGS sequence"/>
</dbReference>
<dbReference type="InterPro" id="IPR000551">
    <property type="entry name" value="MerR-type_HTH_dom"/>
</dbReference>
<feature type="domain" description="HTH merR-type" evidence="5">
    <location>
        <begin position="6"/>
        <end position="75"/>
    </location>
</feature>
<dbReference type="InterPro" id="IPR036594">
    <property type="entry name" value="Meth_synthase_dom"/>
</dbReference>
<evidence type="ECO:0000256" key="2">
    <source>
        <dbReference type="ARBA" id="ARBA00023015"/>
    </source>
</evidence>
<keyword evidence="4" id="KW-0804">Transcription</keyword>
<keyword evidence="2" id="KW-0805">Transcription regulation</keyword>
<reference evidence="7 8" key="1">
    <citation type="submission" date="2017-09" db="EMBL/GenBank/DDBJ databases">
        <title>Sequencing the genomes of two abundant thermophiles in Great Basin hot springs: Thermocrinis jamiesonii and novel Chloroflexi Thermoflexus hugenholtzii.</title>
        <authorList>
            <person name="Hedlund B."/>
        </authorList>
    </citation>
    <scope>NUCLEOTIDE SEQUENCE [LARGE SCALE GENOMIC DNA]</scope>
    <source>
        <strain evidence="7 8">G233</strain>
    </source>
</reference>
<proteinExistence type="predicted"/>
<dbReference type="CDD" id="cd02065">
    <property type="entry name" value="B12-binding_like"/>
    <property type="match status" value="1"/>
</dbReference>
<dbReference type="GO" id="GO:0003677">
    <property type="term" value="F:DNA binding"/>
    <property type="evidence" value="ECO:0007669"/>
    <property type="project" value="UniProtKB-KW"/>
</dbReference>
<accession>A0A2A9HFL5</accession>
<evidence type="ECO:0000259" key="5">
    <source>
        <dbReference type="PROSITE" id="PS50937"/>
    </source>
</evidence>
<dbReference type="Gene3D" id="1.10.1240.10">
    <property type="entry name" value="Methionine synthase domain"/>
    <property type="match status" value="1"/>
</dbReference>
<dbReference type="PROSITE" id="PS50937">
    <property type="entry name" value="HTH_MERR_2"/>
    <property type="match status" value="1"/>
</dbReference>
<feature type="domain" description="B12-binding" evidence="6">
    <location>
        <begin position="173"/>
        <end position="302"/>
    </location>
</feature>
<name>A0A2A9HFL5_TEPT2</name>
<dbReference type="RefSeq" id="WP_098503954.1">
    <property type="nucleotide sequence ID" value="NZ_PDJQ01000001.1"/>
</dbReference>
<dbReference type="Gene3D" id="3.40.50.280">
    <property type="entry name" value="Cobalamin-binding domain"/>
    <property type="match status" value="1"/>
</dbReference>
<evidence type="ECO:0000256" key="3">
    <source>
        <dbReference type="ARBA" id="ARBA00023125"/>
    </source>
</evidence>
<dbReference type="PROSITE" id="PS51332">
    <property type="entry name" value="B12_BINDING"/>
    <property type="match status" value="1"/>
</dbReference>
<keyword evidence="1" id="KW-0678">Repressor</keyword>
<dbReference type="AlphaFoldDB" id="A0A2A9HFL5"/>
<evidence type="ECO:0000259" key="6">
    <source>
        <dbReference type="PROSITE" id="PS51332"/>
    </source>
</evidence>
<keyword evidence="3" id="KW-0238">DNA-binding</keyword>
<dbReference type="InterPro" id="IPR047057">
    <property type="entry name" value="MerR_fam"/>
</dbReference>
<dbReference type="PANTHER" id="PTHR30204:SF69">
    <property type="entry name" value="MERR-FAMILY TRANSCRIPTIONAL REGULATOR"/>
    <property type="match status" value="1"/>
</dbReference>
<evidence type="ECO:0000256" key="4">
    <source>
        <dbReference type="ARBA" id="ARBA00023163"/>
    </source>
</evidence>
<evidence type="ECO:0000256" key="1">
    <source>
        <dbReference type="ARBA" id="ARBA00022491"/>
    </source>
</evidence>
<dbReference type="Pfam" id="PF13411">
    <property type="entry name" value="MerR_1"/>
    <property type="match status" value="1"/>
</dbReference>
<dbReference type="SUPFAM" id="SSF46955">
    <property type="entry name" value="Putative DNA-binding domain"/>
    <property type="match status" value="1"/>
</dbReference>
<dbReference type="InterPro" id="IPR036724">
    <property type="entry name" value="Cobalamin-bd_sf"/>
</dbReference>
<evidence type="ECO:0000313" key="7">
    <source>
        <dbReference type="EMBL" id="PFG74578.1"/>
    </source>
</evidence>
<dbReference type="GO" id="GO:0031419">
    <property type="term" value="F:cobalamin binding"/>
    <property type="evidence" value="ECO:0007669"/>
    <property type="project" value="InterPro"/>
</dbReference>
<dbReference type="CDD" id="cd01104">
    <property type="entry name" value="HTH_MlrA-CarA"/>
    <property type="match status" value="1"/>
</dbReference>
<dbReference type="SUPFAM" id="SSF52242">
    <property type="entry name" value="Cobalamin (vitamin B12)-binding domain"/>
    <property type="match status" value="1"/>
</dbReference>
<dbReference type="InterPro" id="IPR003759">
    <property type="entry name" value="Cbl-bd_cap"/>
</dbReference>
<sequence>MRKPGIYRIAQVESMTGVSAHALRAWERRYGVPRPSRTGGQQRTYSEADIAMIRRMHELASQGVPLARAAEIVLQEAATPGEGTGPRIALLKTELFDALLAFDEPRAAAAWTELFDTLDLLSGFERVVVPLMRDIGIAWHEQRITIAQEHFASNFVRARLDQLSRQVQPLPGAATVVLACLEGEHHEIGLLMLAVMLRFQGIRTIYLGQDVPDEDLIRTVEDAQPEVLAVNAGTPEGARHLPGVVNALAETAPLTAIVYGGGAFDADPSLRIENAYYGGPRLVEAVALINQLGRSRITGGAA</sequence>
<dbReference type="InterPro" id="IPR009061">
    <property type="entry name" value="DNA-bd_dom_put_sf"/>
</dbReference>
<organism evidence="7 8">
    <name type="scientific">Tepidiforma thermophila (strain KCTC 52669 / CGMCC 1.13589 / G233)</name>
    <dbReference type="NCBI Taxonomy" id="2761530"/>
    <lineage>
        <taxon>Bacteria</taxon>
        <taxon>Bacillati</taxon>
        <taxon>Chloroflexota</taxon>
        <taxon>Tepidiformia</taxon>
        <taxon>Tepidiformales</taxon>
        <taxon>Tepidiformaceae</taxon>
        <taxon>Tepidiforma</taxon>
    </lineage>
</organism>
<dbReference type="Pfam" id="PF02607">
    <property type="entry name" value="B12-binding_2"/>
    <property type="match status" value="1"/>
</dbReference>
<keyword evidence="8" id="KW-1185">Reference proteome</keyword>
<dbReference type="SMART" id="SM00422">
    <property type="entry name" value="HTH_MERR"/>
    <property type="match status" value="1"/>
</dbReference>
<comment type="caution">
    <text evidence="7">The sequence shown here is derived from an EMBL/GenBank/DDBJ whole genome shotgun (WGS) entry which is preliminary data.</text>
</comment>